<dbReference type="InterPro" id="IPR017958">
    <property type="entry name" value="Gln-tRNA_amidoTrfase_suB_CS"/>
</dbReference>
<comment type="function">
    <text evidence="7">Allows the formation of correctly charged Gln-tRNA(Gln) through the transamidation of misacylated Glu-tRNA(Gln) in the mitochondria. The reaction takes place in the presence of glutamine and ATP through an activated gamma-phospho-Glu-tRNA(Gln).</text>
</comment>
<keyword evidence="10" id="KW-1185">Reference proteome</keyword>
<dbReference type="InterPro" id="IPR023168">
    <property type="entry name" value="GatB_Yqey_C_2"/>
</dbReference>
<keyword evidence="7" id="KW-0496">Mitochondrion</keyword>
<name>A0A1U7LT85_NEOID</name>
<dbReference type="GO" id="GO:0016740">
    <property type="term" value="F:transferase activity"/>
    <property type="evidence" value="ECO:0007669"/>
    <property type="project" value="UniProtKB-KW"/>
</dbReference>
<dbReference type="PANTHER" id="PTHR11659:SF0">
    <property type="entry name" value="GLUTAMYL-TRNA(GLN) AMIDOTRANSFERASE SUBUNIT B, MITOCHONDRIAL"/>
    <property type="match status" value="1"/>
</dbReference>
<dbReference type="GO" id="GO:0050567">
    <property type="term" value="F:glutaminyl-tRNA synthase (glutamine-hydrolyzing) activity"/>
    <property type="evidence" value="ECO:0007669"/>
    <property type="project" value="UniProtKB-UniRule"/>
</dbReference>
<dbReference type="Pfam" id="PF02637">
    <property type="entry name" value="GatB_Yqey"/>
    <property type="match status" value="1"/>
</dbReference>
<comment type="similarity">
    <text evidence="1 7">Belongs to the GatB/GatE family. GatB subfamily.</text>
</comment>
<dbReference type="GO" id="GO:0070681">
    <property type="term" value="P:glutaminyl-tRNAGln biosynthesis via transamidation"/>
    <property type="evidence" value="ECO:0007669"/>
    <property type="project" value="UniProtKB-UniRule"/>
</dbReference>
<dbReference type="STRING" id="1198029.A0A1U7LT85"/>
<dbReference type="PROSITE" id="PS01234">
    <property type="entry name" value="GATB"/>
    <property type="match status" value="1"/>
</dbReference>
<accession>A0A1U7LT85</accession>
<gene>
    <name evidence="9" type="ORF">NEOLI_002321</name>
</gene>
<evidence type="ECO:0000313" key="10">
    <source>
        <dbReference type="Proteomes" id="UP000186594"/>
    </source>
</evidence>
<dbReference type="InterPro" id="IPR014746">
    <property type="entry name" value="Gln_synth/guanido_kin_cat_dom"/>
</dbReference>
<keyword evidence="9" id="KW-0808">Transferase</keyword>
<dbReference type="SUPFAM" id="SSF89095">
    <property type="entry name" value="GatB/YqeY motif"/>
    <property type="match status" value="1"/>
</dbReference>
<comment type="subunit">
    <text evidence="7">Subunit of the heterotrimeric GatCAB amidotransferase (AdT) complex, composed of A, B and C subunits.</text>
</comment>
<dbReference type="SMART" id="SM00845">
    <property type="entry name" value="GatB_Yqey"/>
    <property type="match status" value="1"/>
</dbReference>
<evidence type="ECO:0000256" key="4">
    <source>
        <dbReference type="ARBA" id="ARBA00022840"/>
    </source>
</evidence>
<evidence type="ECO:0000256" key="5">
    <source>
        <dbReference type="ARBA" id="ARBA00022917"/>
    </source>
</evidence>
<dbReference type="InterPro" id="IPR003789">
    <property type="entry name" value="Asn/Gln_tRNA_amidoTrase-B-like"/>
</dbReference>
<organism evidence="9 10">
    <name type="scientific">Neolecta irregularis (strain DAH-3)</name>
    <dbReference type="NCBI Taxonomy" id="1198029"/>
    <lineage>
        <taxon>Eukaryota</taxon>
        <taxon>Fungi</taxon>
        <taxon>Dikarya</taxon>
        <taxon>Ascomycota</taxon>
        <taxon>Taphrinomycotina</taxon>
        <taxon>Neolectales</taxon>
        <taxon>Neolectaceae</taxon>
        <taxon>Neolecta</taxon>
    </lineage>
</organism>
<dbReference type="Pfam" id="PF02934">
    <property type="entry name" value="GatB_N"/>
    <property type="match status" value="1"/>
</dbReference>
<evidence type="ECO:0000313" key="9">
    <source>
        <dbReference type="EMBL" id="OLL25885.1"/>
    </source>
</evidence>
<dbReference type="GO" id="GO:0030956">
    <property type="term" value="C:glutamyl-tRNA(Gln) amidotransferase complex"/>
    <property type="evidence" value="ECO:0007669"/>
    <property type="project" value="UniProtKB-UniRule"/>
</dbReference>
<keyword evidence="2 7" id="KW-0436">Ligase</keyword>
<evidence type="ECO:0000256" key="1">
    <source>
        <dbReference type="ARBA" id="ARBA00005306"/>
    </source>
</evidence>
<dbReference type="InterPro" id="IPR006075">
    <property type="entry name" value="Asn/Gln-tRNA_Trfase_suB/E_cat"/>
</dbReference>
<dbReference type="HAMAP" id="MF_00121">
    <property type="entry name" value="GatB"/>
    <property type="match status" value="1"/>
</dbReference>
<dbReference type="Proteomes" id="UP000186594">
    <property type="component" value="Unassembled WGS sequence"/>
</dbReference>
<keyword evidence="3 7" id="KW-0547">Nucleotide-binding</keyword>
<proteinExistence type="inferred from homology"/>
<dbReference type="GO" id="GO:0005739">
    <property type="term" value="C:mitochondrion"/>
    <property type="evidence" value="ECO:0007669"/>
    <property type="project" value="UniProtKB-SubCell"/>
</dbReference>
<dbReference type="NCBIfam" id="NF004012">
    <property type="entry name" value="PRK05477.1-2"/>
    <property type="match status" value="1"/>
</dbReference>
<evidence type="ECO:0000256" key="7">
    <source>
        <dbReference type="HAMAP-Rule" id="MF_03147"/>
    </source>
</evidence>
<dbReference type="PANTHER" id="PTHR11659">
    <property type="entry name" value="GLUTAMYL-TRNA GLN AMIDOTRANSFERASE SUBUNIT B MITOCHONDRIAL AND PROKARYOTIC PET112-RELATED"/>
    <property type="match status" value="1"/>
</dbReference>
<comment type="subcellular location">
    <subcellularLocation>
        <location evidence="7">Mitochondrion</location>
    </subcellularLocation>
</comment>
<dbReference type="SUPFAM" id="SSF55931">
    <property type="entry name" value="Glutamine synthetase/guanido kinase"/>
    <property type="match status" value="1"/>
</dbReference>
<dbReference type="EC" id="6.3.5.-" evidence="7"/>
<evidence type="ECO:0000256" key="2">
    <source>
        <dbReference type="ARBA" id="ARBA00022598"/>
    </source>
</evidence>
<dbReference type="InterPro" id="IPR018027">
    <property type="entry name" value="Asn/Gln_amidotransferase"/>
</dbReference>
<dbReference type="GO" id="GO:0005524">
    <property type="term" value="F:ATP binding"/>
    <property type="evidence" value="ECO:0007669"/>
    <property type="project" value="UniProtKB-KW"/>
</dbReference>
<dbReference type="EMBL" id="LXFE01000292">
    <property type="protein sequence ID" value="OLL25885.1"/>
    <property type="molecule type" value="Genomic_DNA"/>
</dbReference>
<dbReference type="OMA" id="HLNTHAV"/>
<sequence length="481" mass="53572">MTSTSYRIASSTGRRRVPSIGLELHFQLSTLRKLFSPAPKSLPSSSPNSNLAPFDAGLPGSQPQLNLHALVQAVRTCLLLKCDIQRLCTFDRKHYFYPDSPNGYQITQHYHPIGRSGSFDSVCISQVQLEQDTAKTIYSDASTLIDYNRSGNALVEIVTTPTLKSAHEASAFIRSLQRSMKSMGISQAAMDKGSLRVDVNVSVSGGGKVEIKNLASVRGAKAAIEYEVTRQTNLLEARSDVFQETRGFDGEKTFSVRMKETSSDYRYMPDPDIPPVYVDEVGLRNCIINHTQKFISRCKDSLQSEELPESIMQLLSSSPYNLPYADAKSLLDHSATNFFKEAWSIHPHRSTANWIIHDLCGRLKDVEFNECLITPSDIARLIQKVDDKTITAYTAKTILAQAITGKIPINDIILQATKANVNNDLGTVLEALMKRNKAQANQLSNGEEKIVKWWVGTVMRELRGRCKVEEVEVLVRSLLGR</sequence>
<dbReference type="NCBIfam" id="TIGR00133">
    <property type="entry name" value="gatB"/>
    <property type="match status" value="1"/>
</dbReference>
<evidence type="ECO:0000259" key="8">
    <source>
        <dbReference type="SMART" id="SM00845"/>
    </source>
</evidence>
<keyword evidence="4 7" id="KW-0067">ATP-binding</keyword>
<comment type="catalytic activity">
    <reaction evidence="6 7">
        <text>L-glutamyl-tRNA(Gln) + L-glutamine + ATP + H2O = L-glutaminyl-tRNA(Gln) + L-glutamate + ADP + phosphate + H(+)</text>
        <dbReference type="Rhea" id="RHEA:17521"/>
        <dbReference type="Rhea" id="RHEA-COMP:9681"/>
        <dbReference type="Rhea" id="RHEA-COMP:9684"/>
        <dbReference type="ChEBI" id="CHEBI:15377"/>
        <dbReference type="ChEBI" id="CHEBI:15378"/>
        <dbReference type="ChEBI" id="CHEBI:29985"/>
        <dbReference type="ChEBI" id="CHEBI:30616"/>
        <dbReference type="ChEBI" id="CHEBI:43474"/>
        <dbReference type="ChEBI" id="CHEBI:58359"/>
        <dbReference type="ChEBI" id="CHEBI:78520"/>
        <dbReference type="ChEBI" id="CHEBI:78521"/>
        <dbReference type="ChEBI" id="CHEBI:456216"/>
    </reaction>
</comment>
<dbReference type="InterPro" id="IPR017959">
    <property type="entry name" value="Asn/Gln-tRNA_amidoTrfase_suB/E"/>
</dbReference>
<dbReference type="GO" id="GO:0032543">
    <property type="term" value="P:mitochondrial translation"/>
    <property type="evidence" value="ECO:0007669"/>
    <property type="project" value="UniProtKB-UniRule"/>
</dbReference>
<dbReference type="Gene3D" id="1.10.10.410">
    <property type="match status" value="1"/>
</dbReference>
<keyword evidence="5 7" id="KW-0648">Protein biosynthesis</keyword>
<dbReference type="AlphaFoldDB" id="A0A1U7LT85"/>
<protein>
    <recommendedName>
        <fullName evidence="7">Glutamyl-tRNA(Gln) amidotransferase subunit B, mitochondrial</fullName>
        <shortName evidence="7">Glu-AdT subunit B</shortName>
        <ecNumber evidence="7">6.3.5.-</ecNumber>
    </recommendedName>
</protein>
<evidence type="ECO:0000256" key="6">
    <source>
        <dbReference type="ARBA" id="ARBA00047913"/>
    </source>
</evidence>
<comment type="caution">
    <text evidence="9">The sequence shown here is derived from an EMBL/GenBank/DDBJ whole genome shotgun (WGS) entry which is preliminary data.</text>
</comment>
<dbReference type="InterPro" id="IPR004413">
    <property type="entry name" value="GatB"/>
</dbReference>
<evidence type="ECO:0000256" key="3">
    <source>
        <dbReference type="ARBA" id="ARBA00022741"/>
    </source>
</evidence>
<reference evidence="9 10" key="1">
    <citation type="submission" date="2016-04" db="EMBL/GenBank/DDBJ databases">
        <title>Evolutionary innovation and constraint leading to complex multicellularity in the Ascomycota.</title>
        <authorList>
            <person name="Cisse O."/>
            <person name="Nguyen A."/>
            <person name="Hewitt D.A."/>
            <person name="Jedd G."/>
            <person name="Stajich J.E."/>
        </authorList>
    </citation>
    <scope>NUCLEOTIDE SEQUENCE [LARGE SCALE GENOMIC DNA]</scope>
    <source>
        <strain evidence="9 10">DAH-3</strain>
    </source>
</reference>
<dbReference type="OrthoDB" id="1722066at2759"/>
<feature type="domain" description="Asn/Gln amidotransferase" evidence="8">
    <location>
        <begin position="337"/>
        <end position="479"/>
    </location>
</feature>